<sequence length="84" mass="9377">MSPLPDERPPLEIILQSSCRYRPALFFPPLKGRNIPADCTGAKAWYDETGRCGWSQWLIKVVDRSDFGQSADCPEAGARYGQTS</sequence>
<reference evidence="1 2" key="1">
    <citation type="submission" date="2015-10" db="EMBL/GenBank/DDBJ databases">
        <title>Genome sequencing of Penicillium freii.</title>
        <authorList>
            <person name="Nguyen H.D."/>
            <person name="Visagie C.M."/>
            <person name="Seifert K.A."/>
        </authorList>
    </citation>
    <scope>NUCLEOTIDE SEQUENCE [LARGE SCALE GENOMIC DNA]</scope>
    <source>
        <strain evidence="1 2">DAOM 242723</strain>
    </source>
</reference>
<dbReference type="EMBL" id="LLXE01000039">
    <property type="protein sequence ID" value="KUM64830.1"/>
    <property type="molecule type" value="Genomic_DNA"/>
</dbReference>
<dbReference type="Proteomes" id="UP000055045">
    <property type="component" value="Unassembled WGS sequence"/>
</dbReference>
<protein>
    <submittedName>
        <fullName evidence="1">Uncharacterized protein</fullName>
    </submittedName>
</protein>
<evidence type="ECO:0000313" key="1">
    <source>
        <dbReference type="EMBL" id="KUM64830.1"/>
    </source>
</evidence>
<name>A0A101MQG2_PENFR</name>
<comment type="caution">
    <text evidence="1">The sequence shown here is derived from an EMBL/GenBank/DDBJ whole genome shotgun (WGS) entry which is preliminary data.</text>
</comment>
<proteinExistence type="predicted"/>
<keyword evidence="2" id="KW-1185">Reference proteome</keyword>
<accession>A0A101MQG2</accession>
<organism evidence="1 2">
    <name type="scientific">Penicillium freii</name>
    <dbReference type="NCBI Taxonomy" id="48697"/>
    <lineage>
        <taxon>Eukaryota</taxon>
        <taxon>Fungi</taxon>
        <taxon>Dikarya</taxon>
        <taxon>Ascomycota</taxon>
        <taxon>Pezizomycotina</taxon>
        <taxon>Eurotiomycetes</taxon>
        <taxon>Eurotiomycetidae</taxon>
        <taxon>Eurotiales</taxon>
        <taxon>Aspergillaceae</taxon>
        <taxon>Penicillium</taxon>
    </lineage>
</organism>
<evidence type="ECO:0000313" key="2">
    <source>
        <dbReference type="Proteomes" id="UP000055045"/>
    </source>
</evidence>
<dbReference type="AlphaFoldDB" id="A0A101MQG2"/>
<gene>
    <name evidence="1" type="ORF">ACN42_g2223</name>
</gene>